<keyword evidence="4 11" id="KW-1134">Transmembrane beta strand</keyword>
<dbReference type="PANTHER" id="PTHR30069">
    <property type="entry name" value="TONB-DEPENDENT OUTER MEMBRANE RECEPTOR"/>
    <property type="match status" value="1"/>
</dbReference>
<evidence type="ECO:0000256" key="8">
    <source>
        <dbReference type="ARBA" id="ARBA00023136"/>
    </source>
</evidence>
<reference evidence="17 18" key="1">
    <citation type="submission" date="2019-11" db="EMBL/GenBank/DDBJ databases">
        <title>Draft Genome Sequences of Six Type Strains of the Genus Massilia.</title>
        <authorList>
            <person name="Miess H."/>
            <person name="Frediansyah A."/>
            <person name="Goeker M."/>
            <person name="Gross H."/>
        </authorList>
    </citation>
    <scope>NUCLEOTIDE SEQUENCE [LARGE SCALE GENOMIC DNA]</scope>
    <source>
        <strain evidence="17 18">DSM 17513</strain>
    </source>
</reference>
<feature type="region of interest" description="Disordered" evidence="13">
    <location>
        <begin position="21"/>
        <end position="59"/>
    </location>
</feature>
<evidence type="ECO:0000256" key="12">
    <source>
        <dbReference type="RuleBase" id="RU003357"/>
    </source>
</evidence>
<sequence>MLSRLTPVLIAAIGVPALAQEARPAPAPAPATPPAEERPITKVEVNGTPEDYDPRRDDTASKTIISNAEIMKYGDTNVFDILKRAPGVTVIGNSVRMRGLGNGYTQFLVNGERPPPGFSLENLPPEQIEKIEVIRAASAEYSMQAIAGTVNVVLKKVVAKTQRDLRVNVSHADEQKDAMLLGTLADRAGNLSWYLNSVIGRSLRDTPSGGTDDFTTPQGTLSQLRDWNRRAAAGNTFFGVQPRLSWKLPGDEQLNVNGFVQVGRAKSDYATAYTNRIGRFATIDYADSTSRNSDRSRFFGLEANWVARLAGGKLDAKVSTSQGRTHGDSATDWSTADDAVTRLRDVDTRARHGTWSSTGKYSRAMGEGHALSAGWEVNRQQTTEDVLRVEEFAGAAPDVFPERFRPRVLRYAAYGQDEWNVTKDWSIYLGARWEAIRTDSEGTGLQATRSKSHVPSPVAQTLYKFPDKSGRQLRMALTRTYKAPTIQQLTARRNESAENTRFNPDWSGNPDLRPELANGIDLTYEHFWTPGAVFSVGTSQRRIRDYIRLRLARDSRGLWLNQPLNDGNATVRSLDVELKFPLKAVMKDAPAVDVRASVNRNWSQVDTVPGPDNRLDQQVPLTANLGIDYRGAKNTLGASFAYRRGGPVRVSDEQTVRQFQRRDLDLYWLVKFNPGLQLRVSLNNALGEDTYGYSRYEDAAGVGRSTSCTQGSARLGANLELKF</sequence>
<dbReference type="InterPro" id="IPR012910">
    <property type="entry name" value="Plug_dom"/>
</dbReference>
<keyword evidence="8 11" id="KW-0472">Membrane</keyword>
<evidence type="ECO:0000256" key="7">
    <source>
        <dbReference type="ARBA" id="ARBA00023077"/>
    </source>
</evidence>
<evidence type="ECO:0000256" key="3">
    <source>
        <dbReference type="ARBA" id="ARBA00022448"/>
    </source>
</evidence>
<evidence type="ECO:0000256" key="13">
    <source>
        <dbReference type="SAM" id="MobiDB-lite"/>
    </source>
</evidence>
<dbReference type="OrthoDB" id="8671598at2"/>
<organism evidence="17 18">
    <name type="scientific">Pseudoduganella dura</name>
    <dbReference type="NCBI Taxonomy" id="321982"/>
    <lineage>
        <taxon>Bacteria</taxon>
        <taxon>Pseudomonadati</taxon>
        <taxon>Pseudomonadota</taxon>
        <taxon>Betaproteobacteria</taxon>
        <taxon>Burkholderiales</taxon>
        <taxon>Oxalobacteraceae</taxon>
        <taxon>Telluria group</taxon>
        <taxon>Pseudoduganella</taxon>
    </lineage>
</organism>
<dbReference type="Pfam" id="PF00593">
    <property type="entry name" value="TonB_dep_Rec_b-barrel"/>
    <property type="match status" value="1"/>
</dbReference>
<dbReference type="PANTHER" id="PTHR30069:SF29">
    <property type="entry name" value="HEMOGLOBIN AND HEMOGLOBIN-HAPTOGLOBIN-BINDING PROTEIN 1-RELATED"/>
    <property type="match status" value="1"/>
</dbReference>
<dbReference type="Pfam" id="PF07715">
    <property type="entry name" value="Plug"/>
    <property type="match status" value="1"/>
</dbReference>
<dbReference type="Gene3D" id="2.40.170.20">
    <property type="entry name" value="TonB-dependent receptor, beta-barrel domain"/>
    <property type="match status" value="1"/>
</dbReference>
<dbReference type="AlphaFoldDB" id="A0A6I3X4V6"/>
<feature type="domain" description="TonB-dependent receptor plug" evidence="16">
    <location>
        <begin position="55"/>
        <end position="149"/>
    </location>
</feature>
<evidence type="ECO:0000256" key="1">
    <source>
        <dbReference type="ARBA" id="ARBA00004571"/>
    </source>
</evidence>
<evidence type="ECO:0000256" key="4">
    <source>
        <dbReference type="ARBA" id="ARBA00022452"/>
    </source>
</evidence>
<dbReference type="GO" id="GO:0044718">
    <property type="term" value="P:siderophore transmembrane transport"/>
    <property type="evidence" value="ECO:0007669"/>
    <property type="project" value="TreeGrafter"/>
</dbReference>
<dbReference type="InterPro" id="IPR000531">
    <property type="entry name" value="Beta-barrel_TonB"/>
</dbReference>
<dbReference type="GO" id="GO:0009279">
    <property type="term" value="C:cell outer membrane"/>
    <property type="evidence" value="ECO:0007669"/>
    <property type="project" value="UniProtKB-SubCell"/>
</dbReference>
<evidence type="ECO:0000256" key="2">
    <source>
        <dbReference type="ARBA" id="ARBA00009810"/>
    </source>
</evidence>
<dbReference type="InterPro" id="IPR037066">
    <property type="entry name" value="Plug_dom_sf"/>
</dbReference>
<dbReference type="EMBL" id="WNWM01000002">
    <property type="protein sequence ID" value="MUI11754.1"/>
    <property type="molecule type" value="Genomic_DNA"/>
</dbReference>
<proteinExistence type="inferred from homology"/>
<evidence type="ECO:0000256" key="14">
    <source>
        <dbReference type="SAM" id="SignalP"/>
    </source>
</evidence>
<comment type="subcellular location">
    <subcellularLocation>
        <location evidence="1 11">Cell outer membrane</location>
        <topology evidence="1 11">Multi-pass membrane protein</topology>
    </subcellularLocation>
</comment>
<evidence type="ECO:0000256" key="6">
    <source>
        <dbReference type="ARBA" id="ARBA00022729"/>
    </source>
</evidence>
<keyword evidence="10 11" id="KW-0998">Cell outer membrane</keyword>
<dbReference type="Gene3D" id="2.170.130.10">
    <property type="entry name" value="TonB-dependent receptor, plug domain"/>
    <property type="match status" value="1"/>
</dbReference>
<keyword evidence="9" id="KW-0675">Receptor</keyword>
<gene>
    <name evidence="17" type="ORF">GJV26_04545</name>
</gene>
<evidence type="ECO:0000256" key="10">
    <source>
        <dbReference type="ARBA" id="ARBA00023237"/>
    </source>
</evidence>
<evidence type="ECO:0000256" key="9">
    <source>
        <dbReference type="ARBA" id="ARBA00023170"/>
    </source>
</evidence>
<feature type="signal peptide" evidence="14">
    <location>
        <begin position="1"/>
        <end position="19"/>
    </location>
</feature>
<evidence type="ECO:0000256" key="11">
    <source>
        <dbReference type="PROSITE-ProRule" id="PRU01360"/>
    </source>
</evidence>
<keyword evidence="3 11" id="KW-0813">Transport</keyword>
<dbReference type="InterPro" id="IPR036942">
    <property type="entry name" value="Beta-barrel_TonB_sf"/>
</dbReference>
<keyword evidence="7 12" id="KW-0798">TonB box</keyword>
<dbReference type="PROSITE" id="PS52016">
    <property type="entry name" value="TONB_DEPENDENT_REC_3"/>
    <property type="match status" value="1"/>
</dbReference>
<evidence type="ECO:0000256" key="5">
    <source>
        <dbReference type="ARBA" id="ARBA00022692"/>
    </source>
</evidence>
<feature type="domain" description="TonB-dependent receptor-like beta-barrel" evidence="15">
    <location>
        <begin position="257"/>
        <end position="684"/>
    </location>
</feature>
<feature type="chain" id="PRO_5026194094" evidence="14">
    <location>
        <begin position="20"/>
        <end position="723"/>
    </location>
</feature>
<keyword evidence="18" id="KW-1185">Reference proteome</keyword>
<dbReference type="SUPFAM" id="SSF56935">
    <property type="entry name" value="Porins"/>
    <property type="match status" value="1"/>
</dbReference>
<accession>A0A6I3X4V6</accession>
<dbReference type="Proteomes" id="UP000431684">
    <property type="component" value="Unassembled WGS sequence"/>
</dbReference>
<evidence type="ECO:0000259" key="15">
    <source>
        <dbReference type="Pfam" id="PF00593"/>
    </source>
</evidence>
<protein>
    <submittedName>
        <fullName evidence="17">Outer membrane beta-barrel protein</fullName>
    </submittedName>
</protein>
<evidence type="ECO:0000313" key="17">
    <source>
        <dbReference type="EMBL" id="MUI11754.1"/>
    </source>
</evidence>
<comment type="caution">
    <text evidence="17">The sequence shown here is derived from an EMBL/GenBank/DDBJ whole genome shotgun (WGS) entry which is preliminary data.</text>
</comment>
<keyword evidence="5 11" id="KW-0812">Transmembrane</keyword>
<name>A0A6I3X4V6_9BURK</name>
<dbReference type="GO" id="GO:0015344">
    <property type="term" value="F:siderophore uptake transmembrane transporter activity"/>
    <property type="evidence" value="ECO:0007669"/>
    <property type="project" value="TreeGrafter"/>
</dbReference>
<comment type="similarity">
    <text evidence="2 11 12">Belongs to the TonB-dependent receptor family.</text>
</comment>
<evidence type="ECO:0000259" key="16">
    <source>
        <dbReference type="Pfam" id="PF07715"/>
    </source>
</evidence>
<keyword evidence="6 14" id="KW-0732">Signal</keyword>
<evidence type="ECO:0000313" key="18">
    <source>
        <dbReference type="Proteomes" id="UP000431684"/>
    </source>
</evidence>
<dbReference type="RefSeq" id="WP_155707788.1">
    <property type="nucleotide sequence ID" value="NZ_BMWU01000003.1"/>
</dbReference>
<dbReference type="InterPro" id="IPR039426">
    <property type="entry name" value="TonB-dep_rcpt-like"/>
</dbReference>